<dbReference type="RefSeq" id="WP_129180199.1">
    <property type="nucleotide sequence ID" value="NZ_JAGIOG010000001.1"/>
</dbReference>
<name>A0A641ASN0_9ACTN</name>
<keyword evidence="2" id="KW-0560">Oxidoreductase</keyword>
<dbReference type="OrthoDB" id="7867302at2"/>
<dbReference type="PROSITE" id="PS51725">
    <property type="entry name" value="ABM"/>
    <property type="match status" value="1"/>
</dbReference>
<protein>
    <submittedName>
        <fullName evidence="2">Antibiotic biosynthesis monooxygenase</fullName>
    </submittedName>
</protein>
<dbReference type="AlphaFoldDB" id="A0A641ASN0"/>
<gene>
    <name evidence="2" type="ORF">ESP62_002440</name>
</gene>
<reference evidence="2" key="1">
    <citation type="submission" date="2019-09" db="EMBL/GenBank/DDBJ databases">
        <authorList>
            <person name="Li J."/>
        </authorList>
    </citation>
    <scope>NUCLEOTIDE SEQUENCE [LARGE SCALE GENOMIC DNA]</scope>
    <source>
        <strain evidence="2">NRBC 14897</strain>
    </source>
</reference>
<dbReference type="GO" id="GO:0004497">
    <property type="term" value="F:monooxygenase activity"/>
    <property type="evidence" value="ECO:0007669"/>
    <property type="project" value="UniProtKB-KW"/>
</dbReference>
<proteinExistence type="predicted"/>
<evidence type="ECO:0000313" key="3">
    <source>
        <dbReference type="Proteomes" id="UP001515100"/>
    </source>
</evidence>
<feature type="domain" description="ABM" evidence="1">
    <location>
        <begin position="3"/>
        <end position="92"/>
    </location>
</feature>
<sequence length="98" mass="10729">MTIIATLDLRFDPARLDEARALMHGVLDDTRAFDGNLGVDVLVDVNDPAHWVAYETWESPEHDAAYREFRAGPGAVAAMPPLLAAAPVLTWLEVDDSI</sequence>
<dbReference type="SUPFAM" id="SSF54909">
    <property type="entry name" value="Dimeric alpha+beta barrel"/>
    <property type="match status" value="1"/>
</dbReference>
<dbReference type="Proteomes" id="UP001515100">
    <property type="component" value="Unassembled WGS sequence"/>
</dbReference>
<keyword evidence="2" id="KW-0503">Monooxygenase</keyword>
<dbReference type="InterPro" id="IPR011008">
    <property type="entry name" value="Dimeric_a/b-barrel"/>
</dbReference>
<accession>A0A641ASN0</accession>
<evidence type="ECO:0000259" key="1">
    <source>
        <dbReference type="PROSITE" id="PS51725"/>
    </source>
</evidence>
<comment type="caution">
    <text evidence="2">The sequence shown here is derived from an EMBL/GenBank/DDBJ whole genome shotgun (WGS) entry which is preliminary data.</text>
</comment>
<organism evidence="2 3">
    <name type="scientific">Aeromicrobium fastidiosum</name>
    <dbReference type="NCBI Taxonomy" id="52699"/>
    <lineage>
        <taxon>Bacteria</taxon>
        <taxon>Bacillati</taxon>
        <taxon>Actinomycetota</taxon>
        <taxon>Actinomycetes</taxon>
        <taxon>Propionibacteriales</taxon>
        <taxon>Nocardioidaceae</taxon>
        <taxon>Aeromicrobium</taxon>
    </lineage>
</organism>
<dbReference type="InterPro" id="IPR007138">
    <property type="entry name" value="ABM_dom"/>
</dbReference>
<dbReference type="EMBL" id="SDPP02000001">
    <property type="protein sequence ID" value="KAA1380081.1"/>
    <property type="molecule type" value="Genomic_DNA"/>
</dbReference>
<dbReference type="Gene3D" id="3.30.70.100">
    <property type="match status" value="1"/>
</dbReference>
<evidence type="ECO:0000313" key="2">
    <source>
        <dbReference type="EMBL" id="KAA1380081.1"/>
    </source>
</evidence>
<keyword evidence="3" id="KW-1185">Reference proteome</keyword>
<dbReference type="Pfam" id="PF03992">
    <property type="entry name" value="ABM"/>
    <property type="match status" value="1"/>
</dbReference>